<proteinExistence type="predicted"/>
<feature type="transmembrane region" description="Helical" evidence="4">
    <location>
        <begin position="22"/>
        <end position="45"/>
    </location>
</feature>
<feature type="transmembrane region" description="Helical" evidence="4">
    <location>
        <begin position="368"/>
        <end position="392"/>
    </location>
</feature>
<keyword evidence="2 4" id="KW-1133">Transmembrane helix</keyword>
<dbReference type="Pfam" id="PF07690">
    <property type="entry name" value="MFS_1"/>
    <property type="match status" value="1"/>
</dbReference>
<gene>
    <name evidence="6" type="ORF">COY85_03055</name>
</gene>
<keyword evidence="1 4" id="KW-0812">Transmembrane</keyword>
<dbReference type="AlphaFoldDB" id="A0A2M7QQD6"/>
<feature type="domain" description="Major facilitator superfamily (MFS) profile" evidence="5">
    <location>
        <begin position="5"/>
        <end position="395"/>
    </location>
</feature>
<feature type="transmembrane region" description="Helical" evidence="4">
    <location>
        <begin position="94"/>
        <end position="113"/>
    </location>
</feature>
<dbReference type="EMBL" id="PFLK01000076">
    <property type="protein sequence ID" value="PIY74503.1"/>
    <property type="molecule type" value="Genomic_DNA"/>
</dbReference>
<comment type="caution">
    <text evidence="6">The sequence shown here is derived from an EMBL/GenBank/DDBJ whole genome shotgun (WGS) entry which is preliminary data.</text>
</comment>
<feature type="transmembrane region" description="Helical" evidence="4">
    <location>
        <begin position="133"/>
        <end position="156"/>
    </location>
</feature>
<sequence>MAESKTRIFYVLSFLGSLQGNIVAPLFIVFGLSLGLNIAQVGLLFGASRLSQFIFEIPTGIFADSYGRKKSILVCYFLSIFYSLFYFFSSNFYVLLAGSIISGLSLAFISGAFEALAVDSLGVSDQEQPRNRIFIRIGVITTFGFIAGGFFGSGIAYLNLRYIWIVQAIIAIFALILGWKWLEEKFYHEEKLNSQKMAIKEVFDKIKNPTMLIIKDKSIFFMFLVAILITLASAFYLVSWPIILKEILAIPVYYFGIISGIAGVFFLAGSLLAERWSFKKGTINTILLSLISMAIFYIIFSISRNIYLSLASFVLIDFFNGGFSPLFYSFINSLIPSPQRATILSIYSLAGGGASGMGEIIAGNLLRFFMPAIVVLLSPLLIIIASALFFIAKIKSAAKI</sequence>
<dbReference type="SUPFAM" id="SSF103473">
    <property type="entry name" value="MFS general substrate transporter"/>
    <property type="match status" value="1"/>
</dbReference>
<feature type="transmembrane region" description="Helical" evidence="4">
    <location>
        <begin position="219"/>
        <end position="240"/>
    </location>
</feature>
<feature type="transmembrane region" description="Helical" evidence="4">
    <location>
        <begin position="71"/>
        <end position="88"/>
    </location>
</feature>
<evidence type="ECO:0000259" key="5">
    <source>
        <dbReference type="PROSITE" id="PS50850"/>
    </source>
</evidence>
<evidence type="ECO:0000256" key="4">
    <source>
        <dbReference type="SAM" id="Phobius"/>
    </source>
</evidence>
<dbReference type="Proteomes" id="UP000229481">
    <property type="component" value="Unassembled WGS sequence"/>
</dbReference>
<name>A0A2M7QQD6_9BACT</name>
<evidence type="ECO:0000313" key="6">
    <source>
        <dbReference type="EMBL" id="PIY74503.1"/>
    </source>
</evidence>
<feature type="transmembrane region" description="Helical" evidence="4">
    <location>
        <begin position="252"/>
        <end position="273"/>
    </location>
</feature>
<feature type="transmembrane region" description="Helical" evidence="4">
    <location>
        <begin position="282"/>
        <end position="300"/>
    </location>
</feature>
<organism evidence="6 7">
    <name type="scientific">Candidatus Portnoybacteria bacterium CG_4_10_14_0_8_um_filter_40_50</name>
    <dbReference type="NCBI Taxonomy" id="1974800"/>
    <lineage>
        <taxon>Bacteria</taxon>
        <taxon>Candidatus Portnoyibacteriota</taxon>
    </lineage>
</organism>
<feature type="transmembrane region" description="Helical" evidence="4">
    <location>
        <begin position="306"/>
        <end position="331"/>
    </location>
</feature>
<evidence type="ECO:0000256" key="1">
    <source>
        <dbReference type="ARBA" id="ARBA00022692"/>
    </source>
</evidence>
<dbReference type="InterPro" id="IPR053160">
    <property type="entry name" value="MFS_DHA3_Transporter"/>
</dbReference>
<dbReference type="Gene3D" id="1.20.1250.20">
    <property type="entry name" value="MFS general substrate transporter like domains"/>
    <property type="match status" value="1"/>
</dbReference>
<dbReference type="GO" id="GO:0022857">
    <property type="term" value="F:transmembrane transporter activity"/>
    <property type="evidence" value="ECO:0007669"/>
    <property type="project" value="InterPro"/>
</dbReference>
<feature type="transmembrane region" description="Helical" evidence="4">
    <location>
        <begin position="343"/>
        <end position="362"/>
    </location>
</feature>
<reference evidence="7" key="1">
    <citation type="submission" date="2017-09" db="EMBL/GenBank/DDBJ databases">
        <title>Depth-based differentiation of microbial function through sediment-hosted aquifers and enrichment of novel symbionts in the deep terrestrial subsurface.</title>
        <authorList>
            <person name="Probst A.J."/>
            <person name="Ladd B."/>
            <person name="Jarett J.K."/>
            <person name="Geller-Mcgrath D.E."/>
            <person name="Sieber C.M.K."/>
            <person name="Emerson J.B."/>
            <person name="Anantharaman K."/>
            <person name="Thomas B.C."/>
            <person name="Malmstrom R."/>
            <person name="Stieglmeier M."/>
            <person name="Klingl A."/>
            <person name="Woyke T."/>
            <person name="Ryan C.M."/>
            <person name="Banfield J.F."/>
        </authorList>
    </citation>
    <scope>NUCLEOTIDE SEQUENCE [LARGE SCALE GENOMIC DNA]</scope>
</reference>
<dbReference type="PANTHER" id="PTHR23530:SF1">
    <property type="entry name" value="PERMEASE, MAJOR FACILITATOR SUPERFAMILY-RELATED"/>
    <property type="match status" value="1"/>
</dbReference>
<dbReference type="InterPro" id="IPR036259">
    <property type="entry name" value="MFS_trans_sf"/>
</dbReference>
<protein>
    <recommendedName>
        <fullName evidence="5">Major facilitator superfamily (MFS) profile domain-containing protein</fullName>
    </recommendedName>
</protein>
<dbReference type="PANTHER" id="PTHR23530">
    <property type="entry name" value="TRANSPORT PROTEIN-RELATED"/>
    <property type="match status" value="1"/>
</dbReference>
<evidence type="ECO:0000313" key="7">
    <source>
        <dbReference type="Proteomes" id="UP000229481"/>
    </source>
</evidence>
<dbReference type="InterPro" id="IPR011701">
    <property type="entry name" value="MFS"/>
</dbReference>
<accession>A0A2M7QQD6</accession>
<evidence type="ECO:0000256" key="3">
    <source>
        <dbReference type="ARBA" id="ARBA00023136"/>
    </source>
</evidence>
<feature type="transmembrane region" description="Helical" evidence="4">
    <location>
        <begin position="162"/>
        <end position="182"/>
    </location>
</feature>
<dbReference type="PROSITE" id="PS50850">
    <property type="entry name" value="MFS"/>
    <property type="match status" value="1"/>
</dbReference>
<evidence type="ECO:0000256" key="2">
    <source>
        <dbReference type="ARBA" id="ARBA00022989"/>
    </source>
</evidence>
<keyword evidence="3 4" id="KW-0472">Membrane</keyword>
<dbReference type="InterPro" id="IPR020846">
    <property type="entry name" value="MFS_dom"/>
</dbReference>